<protein>
    <submittedName>
        <fullName evidence="1">Uncharacterized protein</fullName>
    </submittedName>
</protein>
<evidence type="ECO:0000313" key="1">
    <source>
        <dbReference type="EMBL" id="KAL3384329.1"/>
    </source>
</evidence>
<proteinExistence type="predicted"/>
<reference evidence="1 2" key="1">
    <citation type="journal article" date="2024" name="bioRxiv">
        <title>A reference genome for Trichogramma kaykai: A tiny desert-dwelling parasitoid wasp with competing sex-ratio distorters.</title>
        <authorList>
            <person name="Culotta J."/>
            <person name="Lindsey A.R."/>
        </authorList>
    </citation>
    <scope>NUCLEOTIDE SEQUENCE [LARGE SCALE GENOMIC DNA]</scope>
    <source>
        <strain evidence="1 2">KSX58</strain>
    </source>
</reference>
<sequence length="250" mass="28030">MKNRAYHSGINQSLYKAMLGFEPRVGLSSPFLPNEVAVKINNEDELWSVIDNIKQGQKRTSIEEDRTVSRPFEEDEIVSSLIEEDKIASRPIEEDRTVSPRLSDKNNSNIFVARKRAAEALPHQAKRMKHRSDKLHNPVTIGDCVIVPIPDVDSAKSDLRNIIVVTASTEKVLKMASEFNVCQQKFLQKSDVPTTALSLRTLATQQSHAGGQGYFECSCRSYCNTKICICRKNNVLCNSQCHSSVTCCNK</sequence>
<keyword evidence="2" id="KW-1185">Reference proteome</keyword>
<evidence type="ECO:0000313" key="2">
    <source>
        <dbReference type="Proteomes" id="UP001627154"/>
    </source>
</evidence>
<comment type="caution">
    <text evidence="1">The sequence shown here is derived from an EMBL/GenBank/DDBJ whole genome shotgun (WGS) entry which is preliminary data.</text>
</comment>
<organism evidence="1 2">
    <name type="scientific">Trichogramma kaykai</name>
    <dbReference type="NCBI Taxonomy" id="54128"/>
    <lineage>
        <taxon>Eukaryota</taxon>
        <taxon>Metazoa</taxon>
        <taxon>Ecdysozoa</taxon>
        <taxon>Arthropoda</taxon>
        <taxon>Hexapoda</taxon>
        <taxon>Insecta</taxon>
        <taxon>Pterygota</taxon>
        <taxon>Neoptera</taxon>
        <taxon>Endopterygota</taxon>
        <taxon>Hymenoptera</taxon>
        <taxon>Apocrita</taxon>
        <taxon>Proctotrupomorpha</taxon>
        <taxon>Chalcidoidea</taxon>
        <taxon>Trichogrammatidae</taxon>
        <taxon>Trichogramma</taxon>
    </lineage>
</organism>
<name>A0ABD2VUJ7_9HYME</name>
<dbReference type="Proteomes" id="UP001627154">
    <property type="component" value="Unassembled WGS sequence"/>
</dbReference>
<gene>
    <name evidence="1" type="ORF">TKK_019927</name>
</gene>
<dbReference type="AlphaFoldDB" id="A0ABD2VUJ7"/>
<accession>A0ABD2VUJ7</accession>
<dbReference type="EMBL" id="JBJJXI010000175">
    <property type="protein sequence ID" value="KAL3384329.1"/>
    <property type="molecule type" value="Genomic_DNA"/>
</dbReference>